<dbReference type="InterPro" id="IPR003501">
    <property type="entry name" value="PTS_EIIB_2/3"/>
</dbReference>
<dbReference type="Pfam" id="PF00359">
    <property type="entry name" value="PTS_EIIA_2"/>
    <property type="match status" value="1"/>
</dbReference>
<dbReference type="EMBL" id="CP154622">
    <property type="protein sequence ID" value="XAM41003.1"/>
    <property type="molecule type" value="Genomic_DNA"/>
</dbReference>
<dbReference type="Pfam" id="PF02302">
    <property type="entry name" value="PTS_IIB"/>
    <property type="match status" value="1"/>
</dbReference>
<dbReference type="PANTHER" id="PTHR30185:SF18">
    <property type="entry name" value="TRANSCRIPTIONAL REGULATOR MTLR"/>
    <property type="match status" value="1"/>
</dbReference>
<dbReference type="Gene3D" id="1.10.10.10">
    <property type="entry name" value="Winged helix-like DNA-binding domain superfamily/Winged helix DNA-binding domain"/>
    <property type="match status" value="2"/>
</dbReference>
<dbReference type="PROSITE" id="PS51094">
    <property type="entry name" value="PTS_EIIA_TYPE_2"/>
    <property type="match status" value="1"/>
</dbReference>
<keyword evidence="3" id="KW-0805">Transcription regulation</keyword>
<dbReference type="InterPro" id="IPR036388">
    <property type="entry name" value="WH-like_DNA-bd_sf"/>
</dbReference>
<feature type="domain" description="PTS EIIB type-2" evidence="7">
    <location>
        <begin position="373"/>
        <end position="463"/>
    </location>
</feature>
<evidence type="ECO:0000313" key="9">
    <source>
        <dbReference type="EMBL" id="XAM41003.1"/>
    </source>
</evidence>
<sequence length="604" mass="69509">MKSMKSMSKRGVSMNNLSTRALAIIEILQELNHPISSLALSEEIGCSTKTIQSEIKDINKQLKDTKIISIRGVGYKLEGKIDVSECNNNTLGNIDRIEFIIKTMLNLNLQEENSIKLEELADAMFISVSSVKNDLKEVKEILSKYNINIVSKHKHGIGVEADESEIVRCVIDLCSRKDNELILHDFLTEEISNKVFNLKNEILKYLNNENLILSDIEFKNLCSTIFIKLSRNNYKDYDKFIKNYIKEYKIKREAIMNDNVNKEKITKAIASFCKNLKLATAIDISKDEFFMECLYNHINNLIKKDKLGICNYNVVNNDVKIKYPYAYELAKIAKKAIENELDLKIGEDEVSNIAVHVGGAVERYSSNKKRKIFKVIIVCASGAGTSMLINTKLQQLFKDRIEIVKIIPSYLIEYIDPAVVDFLISTMPLEYNKIPIINVSPFLTEKEIKIIEKFMDTGYVYEDVNVKDFFDRELYFTDLDCKNKEEVLDFMSDALLKKDIIDDEMKKSYFEREQIATTEIGNMVSMPHGSKGNIKENKIVVGILKKPIDWEYGKVRLVIMLALNNEKILDYEQVFSSIYNKLDTTSKVVNICENKSYEKFIKLF</sequence>
<dbReference type="CDD" id="cd00211">
    <property type="entry name" value="PTS_IIA_fru"/>
    <property type="match status" value="1"/>
</dbReference>
<evidence type="ECO:0000256" key="2">
    <source>
        <dbReference type="ARBA" id="ARBA00022737"/>
    </source>
</evidence>
<dbReference type="InterPro" id="IPR013196">
    <property type="entry name" value="HTH_11"/>
</dbReference>
<dbReference type="InterPro" id="IPR036634">
    <property type="entry name" value="PRD_sf"/>
</dbReference>
<dbReference type="Gene3D" id="1.10.1790.10">
    <property type="entry name" value="PRD domain"/>
    <property type="match status" value="1"/>
</dbReference>
<proteinExistence type="predicted"/>
<feature type="domain" description="PRD" evidence="8">
    <location>
        <begin position="260"/>
        <end position="367"/>
    </location>
</feature>
<dbReference type="Pfam" id="PF00874">
    <property type="entry name" value="PRD"/>
    <property type="match status" value="1"/>
</dbReference>
<feature type="domain" description="PTS EIIA type-2" evidence="6">
    <location>
        <begin position="468"/>
        <end position="604"/>
    </location>
</feature>
<dbReference type="PANTHER" id="PTHR30185">
    <property type="entry name" value="CRYPTIC BETA-GLUCOSIDE BGL OPERON ANTITERMINATOR"/>
    <property type="match status" value="1"/>
</dbReference>
<accession>A0ABZ3FEC8</accession>
<reference evidence="9 10" key="1">
    <citation type="submission" date="2024-04" db="EMBL/GenBank/DDBJ databases">
        <title>Isolation and characterization of novel acetogenic strains of the genera Terrisporobacter and Acetoanaerobium.</title>
        <authorList>
            <person name="Boeer T."/>
            <person name="Schueler M.A."/>
            <person name="Lueschen A."/>
            <person name="Eysell L."/>
            <person name="Droege J."/>
            <person name="Heinemann M."/>
            <person name="Engelhardt L."/>
            <person name="Basen M."/>
            <person name="Daniel R."/>
        </authorList>
    </citation>
    <scope>NUCLEOTIDE SEQUENCE [LARGE SCALE GENOMIC DNA]</scope>
    <source>
        <strain evidence="9 10">ELB</strain>
    </source>
</reference>
<keyword evidence="2" id="KW-0677">Repeat</keyword>
<dbReference type="CDD" id="cd05568">
    <property type="entry name" value="PTS_IIB_bgl_like"/>
    <property type="match status" value="1"/>
</dbReference>
<dbReference type="InterPro" id="IPR002178">
    <property type="entry name" value="PTS_EIIA_type-2_dom"/>
</dbReference>
<evidence type="ECO:0000256" key="5">
    <source>
        <dbReference type="ARBA" id="ARBA00023163"/>
    </source>
</evidence>
<evidence type="ECO:0000259" key="6">
    <source>
        <dbReference type="PROSITE" id="PS51094"/>
    </source>
</evidence>
<dbReference type="Gene3D" id="3.40.50.2300">
    <property type="match status" value="1"/>
</dbReference>
<evidence type="ECO:0000313" key="10">
    <source>
        <dbReference type="Proteomes" id="UP001477947"/>
    </source>
</evidence>
<dbReference type="InterPro" id="IPR050661">
    <property type="entry name" value="BglG_antiterminators"/>
</dbReference>
<protein>
    <submittedName>
        <fullName evidence="9">LicABCH operon regulator</fullName>
    </submittedName>
</protein>
<evidence type="ECO:0000259" key="7">
    <source>
        <dbReference type="PROSITE" id="PS51099"/>
    </source>
</evidence>
<evidence type="ECO:0000256" key="3">
    <source>
        <dbReference type="ARBA" id="ARBA00023015"/>
    </source>
</evidence>
<dbReference type="InterPro" id="IPR016152">
    <property type="entry name" value="PTrfase/Anion_transptr"/>
</dbReference>
<dbReference type="Pfam" id="PF08279">
    <property type="entry name" value="HTH_11"/>
    <property type="match status" value="1"/>
</dbReference>
<dbReference type="Pfam" id="PF05043">
    <property type="entry name" value="Mga"/>
    <property type="match status" value="1"/>
</dbReference>
<organism evidence="9 10">
    <name type="scientific">Terrisporobacter petrolearius</name>
    <dbReference type="NCBI Taxonomy" id="1460447"/>
    <lineage>
        <taxon>Bacteria</taxon>
        <taxon>Bacillati</taxon>
        <taxon>Bacillota</taxon>
        <taxon>Clostridia</taxon>
        <taxon>Peptostreptococcales</taxon>
        <taxon>Peptostreptococcaceae</taxon>
        <taxon>Terrisporobacter</taxon>
    </lineage>
</organism>
<dbReference type="SUPFAM" id="SSF52794">
    <property type="entry name" value="PTS system IIB component-like"/>
    <property type="match status" value="1"/>
</dbReference>
<dbReference type="InterPro" id="IPR036095">
    <property type="entry name" value="PTS_EIIB-like_sf"/>
</dbReference>
<dbReference type="SUPFAM" id="SSF63520">
    <property type="entry name" value="PTS-regulatory domain, PRD"/>
    <property type="match status" value="1"/>
</dbReference>
<keyword evidence="10" id="KW-1185">Reference proteome</keyword>
<gene>
    <name evidence="9" type="primary">licR_4</name>
    <name evidence="9" type="ORF">TPELB_13140</name>
</gene>
<dbReference type="InterPro" id="IPR013011">
    <property type="entry name" value="PTS_EIIB_2"/>
</dbReference>
<dbReference type="Proteomes" id="UP001477947">
    <property type="component" value="Chromosome"/>
</dbReference>
<dbReference type="InterPro" id="IPR007737">
    <property type="entry name" value="Mga_HTH"/>
</dbReference>
<keyword evidence="1" id="KW-0808">Transferase</keyword>
<dbReference type="PROSITE" id="PS51099">
    <property type="entry name" value="PTS_EIIB_TYPE_2"/>
    <property type="match status" value="1"/>
</dbReference>
<keyword evidence="5" id="KW-0804">Transcription</keyword>
<name>A0ABZ3FEC8_9FIRM</name>
<dbReference type="InterPro" id="IPR011608">
    <property type="entry name" value="PRD"/>
</dbReference>
<evidence type="ECO:0000256" key="1">
    <source>
        <dbReference type="ARBA" id="ARBA00022679"/>
    </source>
</evidence>
<dbReference type="SUPFAM" id="SSF55804">
    <property type="entry name" value="Phoshotransferase/anion transport protein"/>
    <property type="match status" value="1"/>
</dbReference>
<evidence type="ECO:0000259" key="8">
    <source>
        <dbReference type="PROSITE" id="PS51372"/>
    </source>
</evidence>
<keyword evidence="4" id="KW-0010">Activator</keyword>
<evidence type="ECO:0000256" key="4">
    <source>
        <dbReference type="ARBA" id="ARBA00023159"/>
    </source>
</evidence>
<dbReference type="Gene3D" id="3.40.930.10">
    <property type="entry name" value="Mannitol-specific EII, Chain A"/>
    <property type="match status" value="1"/>
</dbReference>
<dbReference type="PROSITE" id="PS51372">
    <property type="entry name" value="PRD_2"/>
    <property type="match status" value="1"/>
</dbReference>